<dbReference type="KEGG" id="qsa:O6P43_013192"/>
<evidence type="ECO:0000256" key="4">
    <source>
        <dbReference type="SAM" id="MobiDB-lite"/>
    </source>
</evidence>
<dbReference type="Gene3D" id="1.25.40.10">
    <property type="entry name" value="Tetratricopeptide repeat domain"/>
    <property type="match status" value="2"/>
</dbReference>
<feature type="compositionally biased region" description="Low complexity" evidence="4">
    <location>
        <begin position="64"/>
        <end position="77"/>
    </location>
</feature>
<dbReference type="InterPro" id="IPR002885">
    <property type="entry name" value="PPR_rpt"/>
</dbReference>
<dbReference type="PROSITE" id="PS51375">
    <property type="entry name" value="PPR"/>
    <property type="match status" value="1"/>
</dbReference>
<evidence type="ECO:0000313" key="5">
    <source>
        <dbReference type="EMBL" id="KAJ7969194.1"/>
    </source>
</evidence>
<proteinExistence type="inferred from homology"/>
<name>A0AAD7PVV2_QUISA</name>
<evidence type="ECO:0000256" key="3">
    <source>
        <dbReference type="PROSITE-ProRule" id="PRU00708"/>
    </source>
</evidence>
<feature type="region of interest" description="Disordered" evidence="4">
    <location>
        <begin position="58"/>
        <end position="81"/>
    </location>
</feature>
<dbReference type="AlphaFoldDB" id="A0AAD7PVV2"/>
<dbReference type="Proteomes" id="UP001163823">
    <property type="component" value="Chromosome 5"/>
</dbReference>
<reference evidence="5" key="1">
    <citation type="journal article" date="2023" name="Science">
        <title>Elucidation of the pathway for biosynthesis of saponin adjuvants from the soapbark tree.</title>
        <authorList>
            <person name="Reed J."/>
            <person name="Orme A."/>
            <person name="El-Demerdash A."/>
            <person name="Owen C."/>
            <person name="Martin L.B.B."/>
            <person name="Misra R.C."/>
            <person name="Kikuchi S."/>
            <person name="Rejzek M."/>
            <person name="Martin A.C."/>
            <person name="Harkess A."/>
            <person name="Leebens-Mack J."/>
            <person name="Louveau T."/>
            <person name="Stephenson M.J."/>
            <person name="Osbourn A."/>
        </authorList>
    </citation>
    <scope>NUCLEOTIDE SEQUENCE</scope>
    <source>
        <strain evidence="5">S10</strain>
    </source>
</reference>
<organism evidence="5 6">
    <name type="scientific">Quillaja saponaria</name>
    <name type="common">Soap bark tree</name>
    <dbReference type="NCBI Taxonomy" id="32244"/>
    <lineage>
        <taxon>Eukaryota</taxon>
        <taxon>Viridiplantae</taxon>
        <taxon>Streptophyta</taxon>
        <taxon>Embryophyta</taxon>
        <taxon>Tracheophyta</taxon>
        <taxon>Spermatophyta</taxon>
        <taxon>Magnoliopsida</taxon>
        <taxon>eudicotyledons</taxon>
        <taxon>Gunneridae</taxon>
        <taxon>Pentapetalae</taxon>
        <taxon>rosids</taxon>
        <taxon>fabids</taxon>
        <taxon>Fabales</taxon>
        <taxon>Quillajaceae</taxon>
        <taxon>Quillaja</taxon>
    </lineage>
</organism>
<dbReference type="GO" id="GO:0003729">
    <property type="term" value="F:mRNA binding"/>
    <property type="evidence" value="ECO:0007669"/>
    <property type="project" value="TreeGrafter"/>
</dbReference>
<dbReference type="EMBL" id="JARAOO010000005">
    <property type="protein sequence ID" value="KAJ7969195.1"/>
    <property type="molecule type" value="Genomic_DNA"/>
</dbReference>
<comment type="caution">
    <text evidence="5">The sequence shown here is derived from an EMBL/GenBank/DDBJ whole genome shotgun (WGS) entry which is preliminary data.</text>
</comment>
<dbReference type="Pfam" id="PF13041">
    <property type="entry name" value="PPR_2"/>
    <property type="match status" value="1"/>
</dbReference>
<dbReference type="InterPro" id="IPR011990">
    <property type="entry name" value="TPR-like_helical_dom_sf"/>
</dbReference>
<dbReference type="EMBL" id="JARAOO010000005">
    <property type="protein sequence ID" value="KAJ7969194.1"/>
    <property type="molecule type" value="Genomic_DNA"/>
</dbReference>
<sequence>MMIMAVALNRFLISSLRNTHLHSPPSHLLPFCLLNLKQSLFLTDAVCHSRSISTSLTQNPQFLSQPPQNSNPENPSSRTRTPLEKQFETWQRQYKHNHLTYLAMIKILINGKIYRQAETPVEEVIAGACDVSVPLYNSIIRFCCGRKFLFNRAFDVYKKMLKSEDCKPTLKTYSLVFNSLVRRFNKLNVSYVYLHAVRSLTKQMKASGVIPDTFVLNMIIKAYAKCLDVDEAIRVFGGMGLYGCESNAYRYGGKEQ</sequence>
<evidence type="ECO:0000256" key="1">
    <source>
        <dbReference type="ARBA" id="ARBA00007626"/>
    </source>
</evidence>
<dbReference type="NCBIfam" id="TIGR00756">
    <property type="entry name" value="PPR"/>
    <property type="match status" value="2"/>
</dbReference>
<evidence type="ECO:0000256" key="2">
    <source>
        <dbReference type="ARBA" id="ARBA00022737"/>
    </source>
</evidence>
<comment type="similarity">
    <text evidence="1">Belongs to the PPR family. P subfamily.</text>
</comment>
<gene>
    <name evidence="5" type="ORF">O6P43_013192</name>
</gene>
<evidence type="ECO:0000313" key="6">
    <source>
        <dbReference type="Proteomes" id="UP001163823"/>
    </source>
</evidence>
<dbReference type="PANTHER" id="PTHR47938">
    <property type="entry name" value="RESPIRATORY COMPLEX I CHAPERONE (CIA84), PUTATIVE (AFU_ORTHOLOGUE AFUA_2G06020)-RELATED"/>
    <property type="match status" value="1"/>
</dbReference>
<feature type="repeat" description="PPR" evidence="3">
    <location>
        <begin position="212"/>
        <end position="246"/>
    </location>
</feature>
<dbReference type="PANTHER" id="PTHR47938:SF2">
    <property type="entry name" value="OS06G0184866 PROTEIN"/>
    <property type="match status" value="1"/>
</dbReference>
<accession>A0AAD7PVV2</accession>
<keyword evidence="6" id="KW-1185">Reference proteome</keyword>
<keyword evidence="2" id="KW-0677">Repeat</keyword>
<protein>
    <submittedName>
        <fullName evidence="5">Pentatricopeptide repeat</fullName>
    </submittedName>
</protein>